<dbReference type="AlphaFoldDB" id="A0A1F5GGK8"/>
<organism evidence="1 2">
    <name type="scientific">Candidatus Curtissbacteria bacterium RIFCSPHIGHO2_02_FULL_42_15</name>
    <dbReference type="NCBI Taxonomy" id="1797716"/>
    <lineage>
        <taxon>Bacteria</taxon>
        <taxon>Candidatus Curtissiibacteriota</taxon>
    </lineage>
</organism>
<name>A0A1F5GGK8_9BACT</name>
<dbReference type="EMBL" id="MFBF01000028">
    <property type="protein sequence ID" value="OGD90947.1"/>
    <property type="molecule type" value="Genomic_DNA"/>
</dbReference>
<sequence>MKTMTCKQLYGPCDALIHGESPEEIIENSKKHAMEMVAKGDKVHIEAMEAMKEQHANMEPEAVKQWMEKFQKEFDAQPEDK</sequence>
<accession>A0A1F5GGK8</accession>
<reference evidence="1 2" key="1">
    <citation type="journal article" date="2016" name="Nat. Commun.">
        <title>Thousands of microbial genomes shed light on interconnected biogeochemical processes in an aquifer system.</title>
        <authorList>
            <person name="Anantharaman K."/>
            <person name="Brown C.T."/>
            <person name="Hug L.A."/>
            <person name="Sharon I."/>
            <person name="Castelle C.J."/>
            <person name="Probst A.J."/>
            <person name="Thomas B.C."/>
            <person name="Singh A."/>
            <person name="Wilkins M.J."/>
            <person name="Karaoz U."/>
            <person name="Brodie E.L."/>
            <person name="Williams K.H."/>
            <person name="Hubbard S.S."/>
            <person name="Banfield J.F."/>
        </authorList>
    </citation>
    <scope>NUCLEOTIDE SEQUENCE [LARGE SCALE GENOMIC DNA]</scope>
</reference>
<evidence type="ECO:0000313" key="2">
    <source>
        <dbReference type="Proteomes" id="UP000177124"/>
    </source>
</evidence>
<comment type="caution">
    <text evidence="1">The sequence shown here is derived from an EMBL/GenBank/DDBJ whole genome shotgun (WGS) entry which is preliminary data.</text>
</comment>
<protein>
    <recommendedName>
        <fullName evidence="3">DUF1059 domain-containing protein</fullName>
    </recommendedName>
</protein>
<evidence type="ECO:0000313" key="1">
    <source>
        <dbReference type="EMBL" id="OGD90947.1"/>
    </source>
</evidence>
<gene>
    <name evidence="1" type="ORF">A3D07_02115</name>
</gene>
<proteinExistence type="predicted"/>
<dbReference type="STRING" id="1797716.A3D07_02115"/>
<evidence type="ECO:0008006" key="3">
    <source>
        <dbReference type="Google" id="ProtNLM"/>
    </source>
</evidence>
<dbReference type="Proteomes" id="UP000177124">
    <property type="component" value="Unassembled WGS sequence"/>
</dbReference>